<reference evidence="5" key="1">
    <citation type="submission" date="2021-01" db="EMBL/GenBank/DDBJ databases">
        <title>Whole genome shotgun sequence of Planotetraspora thailandica NBRC 104271.</title>
        <authorList>
            <person name="Komaki H."/>
            <person name="Tamura T."/>
        </authorList>
    </citation>
    <scope>NUCLEOTIDE SEQUENCE</scope>
    <source>
        <strain evidence="5">NBRC 104271</strain>
    </source>
</reference>
<accession>A0A8J3V1Y8</accession>
<gene>
    <name evidence="5" type="ORF">Pth03_09330</name>
</gene>
<dbReference type="AlphaFoldDB" id="A0A8J3V1Y8"/>
<dbReference type="GO" id="GO:0003677">
    <property type="term" value="F:DNA binding"/>
    <property type="evidence" value="ECO:0007669"/>
    <property type="project" value="UniProtKB-KW"/>
</dbReference>
<evidence type="ECO:0000256" key="2">
    <source>
        <dbReference type="ARBA" id="ARBA00023125"/>
    </source>
</evidence>
<dbReference type="InterPro" id="IPR036390">
    <property type="entry name" value="WH_DNA-bd_sf"/>
</dbReference>
<evidence type="ECO:0000256" key="1">
    <source>
        <dbReference type="ARBA" id="ARBA00023015"/>
    </source>
</evidence>
<protein>
    <submittedName>
        <fullName evidence="5">GntR family transcriptional regulator</fullName>
    </submittedName>
</protein>
<evidence type="ECO:0000313" key="6">
    <source>
        <dbReference type="Proteomes" id="UP000605992"/>
    </source>
</evidence>
<organism evidence="5 6">
    <name type="scientific">Planotetraspora thailandica</name>
    <dbReference type="NCBI Taxonomy" id="487172"/>
    <lineage>
        <taxon>Bacteria</taxon>
        <taxon>Bacillati</taxon>
        <taxon>Actinomycetota</taxon>
        <taxon>Actinomycetes</taxon>
        <taxon>Streptosporangiales</taxon>
        <taxon>Streptosporangiaceae</taxon>
        <taxon>Planotetraspora</taxon>
    </lineage>
</organism>
<keyword evidence="3" id="KW-0804">Transcription</keyword>
<dbReference type="Pfam" id="PF07729">
    <property type="entry name" value="FCD"/>
    <property type="match status" value="1"/>
</dbReference>
<dbReference type="InterPro" id="IPR008920">
    <property type="entry name" value="TF_FadR/GntR_C"/>
</dbReference>
<dbReference type="PROSITE" id="PS50949">
    <property type="entry name" value="HTH_GNTR"/>
    <property type="match status" value="1"/>
</dbReference>
<keyword evidence="2" id="KW-0238">DNA-binding</keyword>
<dbReference type="EMBL" id="BOOR01000006">
    <property type="protein sequence ID" value="GII52544.1"/>
    <property type="molecule type" value="Genomic_DNA"/>
</dbReference>
<dbReference type="Pfam" id="PF00392">
    <property type="entry name" value="GntR"/>
    <property type="match status" value="1"/>
</dbReference>
<dbReference type="InterPro" id="IPR000524">
    <property type="entry name" value="Tscrpt_reg_HTH_GntR"/>
</dbReference>
<dbReference type="SUPFAM" id="SSF48008">
    <property type="entry name" value="GntR ligand-binding domain-like"/>
    <property type="match status" value="1"/>
</dbReference>
<dbReference type="SUPFAM" id="SSF46785">
    <property type="entry name" value="Winged helix' DNA-binding domain"/>
    <property type="match status" value="1"/>
</dbReference>
<dbReference type="Gene3D" id="1.10.10.10">
    <property type="entry name" value="Winged helix-like DNA-binding domain superfamily/Winged helix DNA-binding domain"/>
    <property type="match status" value="1"/>
</dbReference>
<evidence type="ECO:0000259" key="4">
    <source>
        <dbReference type="PROSITE" id="PS50949"/>
    </source>
</evidence>
<dbReference type="InterPro" id="IPR036388">
    <property type="entry name" value="WH-like_DNA-bd_sf"/>
</dbReference>
<proteinExistence type="predicted"/>
<dbReference type="Proteomes" id="UP000605992">
    <property type="component" value="Unassembled WGS sequence"/>
</dbReference>
<dbReference type="PANTHER" id="PTHR43537">
    <property type="entry name" value="TRANSCRIPTIONAL REGULATOR, GNTR FAMILY"/>
    <property type="match status" value="1"/>
</dbReference>
<dbReference type="PANTHER" id="PTHR43537:SF41">
    <property type="entry name" value="TRANSCRIPTIONAL REGULATORY PROTEIN"/>
    <property type="match status" value="1"/>
</dbReference>
<dbReference type="RefSeq" id="WP_203942831.1">
    <property type="nucleotide sequence ID" value="NZ_BOOR01000006.1"/>
</dbReference>
<feature type="domain" description="HTH gntR-type" evidence="4">
    <location>
        <begin position="2"/>
        <end position="73"/>
    </location>
</feature>
<dbReference type="SMART" id="SM00345">
    <property type="entry name" value="HTH_GNTR"/>
    <property type="match status" value="1"/>
</dbReference>
<keyword evidence="6" id="KW-1185">Reference proteome</keyword>
<evidence type="ECO:0000313" key="5">
    <source>
        <dbReference type="EMBL" id="GII52544.1"/>
    </source>
</evidence>
<sequence length="217" mass="23861">MESASERVARALRQRMLTGEIEPGAPLSQSRVAAEYGVSRIPVRDALRELAAEGLVDLDATTAVVRGLSIGELQELYEMREAIEPVLTRIAAPSVGRAKIVMMTSLLREMEASPPVVDWLKGNARFHATIYSCADRPRMIELTTQLRRLTDRYLYLGVDVLGGTGRLSTEHRLILDAVREGDAAAAADLTRAHIARSHEFILGRLLDPLTPQVAHLT</sequence>
<name>A0A8J3V1Y8_9ACTN</name>
<dbReference type="Gene3D" id="1.20.120.530">
    <property type="entry name" value="GntR ligand-binding domain-like"/>
    <property type="match status" value="1"/>
</dbReference>
<evidence type="ECO:0000256" key="3">
    <source>
        <dbReference type="ARBA" id="ARBA00023163"/>
    </source>
</evidence>
<comment type="caution">
    <text evidence="5">The sequence shown here is derived from an EMBL/GenBank/DDBJ whole genome shotgun (WGS) entry which is preliminary data.</text>
</comment>
<dbReference type="GO" id="GO:0003700">
    <property type="term" value="F:DNA-binding transcription factor activity"/>
    <property type="evidence" value="ECO:0007669"/>
    <property type="project" value="InterPro"/>
</dbReference>
<dbReference type="CDD" id="cd07377">
    <property type="entry name" value="WHTH_GntR"/>
    <property type="match status" value="1"/>
</dbReference>
<dbReference type="PRINTS" id="PR00035">
    <property type="entry name" value="HTHGNTR"/>
</dbReference>
<dbReference type="InterPro" id="IPR011711">
    <property type="entry name" value="GntR_C"/>
</dbReference>
<dbReference type="SMART" id="SM00895">
    <property type="entry name" value="FCD"/>
    <property type="match status" value="1"/>
</dbReference>
<keyword evidence="1" id="KW-0805">Transcription regulation</keyword>